<dbReference type="PROSITE" id="PS00088">
    <property type="entry name" value="SOD_MN"/>
    <property type="match status" value="1"/>
</dbReference>
<evidence type="ECO:0000259" key="12">
    <source>
        <dbReference type="Pfam" id="PF02777"/>
    </source>
</evidence>
<evidence type="ECO:0000259" key="11">
    <source>
        <dbReference type="Pfam" id="PF00081"/>
    </source>
</evidence>
<comment type="similarity">
    <text evidence="2">Belongs to the iron/manganese superoxide dismutase family.</text>
</comment>
<protein>
    <recommendedName>
        <fullName evidence="5">Superoxide dismutase [Fe]</fullName>
        <ecNumber evidence="4">1.15.1.1</ecNumber>
    </recommendedName>
    <alternativeName>
        <fullName evidence="9">FeSOD</fullName>
    </alternativeName>
</protein>
<dbReference type="InterPro" id="IPR036324">
    <property type="entry name" value="Mn/Fe_SOD_N_sf"/>
</dbReference>
<organism evidence="13 14">
    <name type="scientific">Babesia ovis</name>
    <dbReference type="NCBI Taxonomy" id="5869"/>
    <lineage>
        <taxon>Eukaryota</taxon>
        <taxon>Sar</taxon>
        <taxon>Alveolata</taxon>
        <taxon>Apicomplexa</taxon>
        <taxon>Aconoidasida</taxon>
        <taxon>Piroplasmida</taxon>
        <taxon>Babesiidae</taxon>
        <taxon>Babesia</taxon>
    </lineage>
</organism>
<evidence type="ECO:0000256" key="9">
    <source>
        <dbReference type="ARBA" id="ARBA00029867"/>
    </source>
</evidence>
<evidence type="ECO:0000256" key="7">
    <source>
        <dbReference type="ARBA" id="ARBA00023002"/>
    </source>
</evidence>
<sequence length="303" mass="34171">MANSHILRIDDVTLPVDKVQMGFEILLVKPITLYTIQRVFNHAIVRTQHARVGANAVKHEDDKVHLRTIVVIRAETELVQSLLLHLESIQHNLFSLKTRLTIAKTTKKLHLMFLGVFITLFTTVTMAFKLPALPYGMRDLIPHISEETLSFHYGKHHAGYVAKLNGLVKGTPLESCTIEELILGQSGAVFNNAAQIWNHTFYWNSMGPNCGGEPTGLIRKKIEEKFGSFNAFKTDFSNMLAGHFGSGWGWLVLKEDGTADIVQTHDAGSPLKEKLGRPLLCCDVWEHAYYIDYKNDRLTYINS</sequence>
<dbReference type="InterPro" id="IPR019833">
    <property type="entry name" value="Mn/Fe_SOD_BS"/>
</dbReference>
<gene>
    <name evidence="13" type="ORF">BaOVIS_017190</name>
</gene>
<keyword evidence="6" id="KW-0479">Metal-binding</keyword>
<dbReference type="AlphaFoldDB" id="A0A9W5WUT4"/>
<comment type="cofactor">
    <cofactor evidence="1">
        <name>Fe cation</name>
        <dbReference type="ChEBI" id="CHEBI:24875"/>
    </cofactor>
</comment>
<dbReference type="PANTHER" id="PTHR42769:SF3">
    <property type="entry name" value="SUPEROXIDE DISMUTASE [FE] 2, CHLOROPLASTIC"/>
    <property type="match status" value="1"/>
</dbReference>
<dbReference type="SUPFAM" id="SSF46609">
    <property type="entry name" value="Fe,Mn superoxide dismutase (SOD), N-terminal domain"/>
    <property type="match status" value="1"/>
</dbReference>
<dbReference type="Gene3D" id="1.10.287.990">
    <property type="entry name" value="Fe,Mn superoxide dismutase (SOD) domain"/>
    <property type="match status" value="1"/>
</dbReference>
<dbReference type="FunFam" id="1.10.287.990:FF:000002">
    <property type="entry name" value="Superoxide dismutase"/>
    <property type="match status" value="1"/>
</dbReference>
<keyword evidence="10" id="KW-1133">Transmembrane helix</keyword>
<reference evidence="13" key="1">
    <citation type="submission" date="2019-12" db="EMBL/GenBank/DDBJ databases">
        <title>Genome sequence of Babesia ovis.</title>
        <authorList>
            <person name="Yamagishi J."/>
            <person name="Sevinc F."/>
            <person name="Xuan X."/>
        </authorList>
    </citation>
    <scope>NUCLEOTIDE SEQUENCE</scope>
    <source>
        <strain evidence="13">Selcuk</strain>
    </source>
</reference>
<keyword evidence="10" id="KW-0812">Transmembrane</keyword>
<name>A0A9W5WUT4_BABOV</name>
<keyword evidence="14" id="KW-1185">Reference proteome</keyword>
<evidence type="ECO:0000256" key="8">
    <source>
        <dbReference type="ARBA" id="ARBA00023004"/>
    </source>
</evidence>
<feature type="transmembrane region" description="Helical" evidence="10">
    <location>
        <begin position="109"/>
        <end position="128"/>
    </location>
</feature>
<dbReference type="OrthoDB" id="239262at2759"/>
<dbReference type="Gene3D" id="3.55.40.20">
    <property type="entry name" value="Iron/manganese superoxide dismutase, C-terminal domain"/>
    <property type="match status" value="1"/>
</dbReference>
<dbReference type="InterPro" id="IPR036314">
    <property type="entry name" value="SOD_C_sf"/>
</dbReference>
<keyword evidence="7" id="KW-0560">Oxidoreductase</keyword>
<dbReference type="InterPro" id="IPR019832">
    <property type="entry name" value="Mn/Fe_SOD_C"/>
</dbReference>
<evidence type="ECO:0000256" key="6">
    <source>
        <dbReference type="ARBA" id="ARBA00022723"/>
    </source>
</evidence>
<evidence type="ECO:0000256" key="10">
    <source>
        <dbReference type="SAM" id="Phobius"/>
    </source>
</evidence>
<comment type="caution">
    <text evidence="13">The sequence shown here is derived from an EMBL/GenBank/DDBJ whole genome shotgun (WGS) entry which is preliminary data.</text>
</comment>
<evidence type="ECO:0000256" key="2">
    <source>
        <dbReference type="ARBA" id="ARBA00008714"/>
    </source>
</evidence>
<dbReference type="GO" id="GO:0046872">
    <property type="term" value="F:metal ion binding"/>
    <property type="evidence" value="ECO:0007669"/>
    <property type="project" value="UniProtKB-KW"/>
</dbReference>
<evidence type="ECO:0000313" key="13">
    <source>
        <dbReference type="EMBL" id="GFE54315.1"/>
    </source>
</evidence>
<evidence type="ECO:0000313" key="14">
    <source>
        <dbReference type="Proteomes" id="UP001057455"/>
    </source>
</evidence>
<dbReference type="InterPro" id="IPR001189">
    <property type="entry name" value="Mn/Fe_SOD"/>
</dbReference>
<accession>A0A9W5WUT4</accession>
<evidence type="ECO:0000256" key="3">
    <source>
        <dbReference type="ARBA" id="ARBA00011738"/>
    </source>
</evidence>
<feature type="domain" description="Manganese/iron superoxide dismutase C-terminal" evidence="12">
    <location>
        <begin position="215"/>
        <end position="302"/>
    </location>
</feature>
<dbReference type="SUPFAM" id="SSF54719">
    <property type="entry name" value="Fe,Mn superoxide dismutase (SOD), C-terminal domain"/>
    <property type="match status" value="1"/>
</dbReference>
<dbReference type="PANTHER" id="PTHR42769">
    <property type="entry name" value="SUPEROXIDE DISMUTASE"/>
    <property type="match status" value="1"/>
</dbReference>
<dbReference type="Proteomes" id="UP001057455">
    <property type="component" value="Unassembled WGS sequence"/>
</dbReference>
<evidence type="ECO:0000256" key="4">
    <source>
        <dbReference type="ARBA" id="ARBA00012682"/>
    </source>
</evidence>
<dbReference type="EC" id="1.15.1.1" evidence="4"/>
<keyword evidence="10" id="KW-0472">Membrane</keyword>
<dbReference type="GO" id="GO:0004784">
    <property type="term" value="F:superoxide dismutase activity"/>
    <property type="evidence" value="ECO:0007669"/>
    <property type="project" value="UniProtKB-EC"/>
</dbReference>
<proteinExistence type="inferred from homology"/>
<dbReference type="Pfam" id="PF02777">
    <property type="entry name" value="Sod_Fe_C"/>
    <property type="match status" value="1"/>
</dbReference>
<comment type="subunit">
    <text evidence="3">Homodimer.</text>
</comment>
<keyword evidence="8" id="KW-0408">Iron</keyword>
<evidence type="ECO:0000256" key="1">
    <source>
        <dbReference type="ARBA" id="ARBA00001962"/>
    </source>
</evidence>
<dbReference type="PRINTS" id="PR01703">
    <property type="entry name" value="MNSODISMTASE"/>
</dbReference>
<evidence type="ECO:0000256" key="5">
    <source>
        <dbReference type="ARBA" id="ARBA00014767"/>
    </source>
</evidence>
<dbReference type="InterPro" id="IPR019831">
    <property type="entry name" value="Mn/Fe_SOD_N"/>
</dbReference>
<dbReference type="Pfam" id="PF00081">
    <property type="entry name" value="Sod_Fe_N"/>
    <property type="match status" value="1"/>
</dbReference>
<dbReference type="EMBL" id="BLIY01000014">
    <property type="protein sequence ID" value="GFE54315.1"/>
    <property type="molecule type" value="Genomic_DNA"/>
</dbReference>
<feature type="domain" description="Manganese/iron superoxide dismutase N-terminal" evidence="11">
    <location>
        <begin position="128"/>
        <end position="206"/>
    </location>
</feature>